<dbReference type="EMBL" id="NNAY01000003">
    <property type="protein sequence ID" value="OXU32259.1"/>
    <property type="molecule type" value="Genomic_DNA"/>
</dbReference>
<feature type="compositionally biased region" description="Basic residues" evidence="1">
    <location>
        <begin position="225"/>
        <end position="234"/>
    </location>
</feature>
<feature type="region of interest" description="Disordered" evidence="1">
    <location>
        <begin position="23"/>
        <end position="42"/>
    </location>
</feature>
<comment type="caution">
    <text evidence="2">The sequence shown here is derived from an EMBL/GenBank/DDBJ whole genome shotgun (WGS) entry which is preliminary data.</text>
</comment>
<evidence type="ECO:0000313" key="2">
    <source>
        <dbReference type="EMBL" id="OXU32259.1"/>
    </source>
</evidence>
<dbReference type="AlphaFoldDB" id="A0A232FP10"/>
<gene>
    <name evidence="2" type="ORF">TSAR_008080</name>
</gene>
<feature type="compositionally biased region" description="Low complexity" evidence="1">
    <location>
        <begin position="235"/>
        <end position="249"/>
    </location>
</feature>
<accession>A0A232FP10</accession>
<keyword evidence="3" id="KW-1185">Reference proteome</keyword>
<dbReference type="Proteomes" id="UP000215335">
    <property type="component" value="Unassembled WGS sequence"/>
</dbReference>
<reference evidence="2 3" key="1">
    <citation type="journal article" date="2017" name="Curr. Biol.">
        <title>The Evolution of Venom by Co-option of Single-Copy Genes.</title>
        <authorList>
            <person name="Martinson E.O."/>
            <person name="Mrinalini"/>
            <person name="Kelkar Y.D."/>
            <person name="Chang C.H."/>
            <person name="Werren J.H."/>
        </authorList>
    </citation>
    <scope>NUCLEOTIDE SEQUENCE [LARGE SCALE GENOMIC DNA]</scope>
    <source>
        <strain evidence="2 3">Alberta</strain>
        <tissue evidence="2">Whole body</tissue>
    </source>
</reference>
<protein>
    <submittedName>
        <fullName evidence="2">Uncharacterized protein</fullName>
    </submittedName>
</protein>
<proteinExistence type="predicted"/>
<evidence type="ECO:0000256" key="1">
    <source>
        <dbReference type="SAM" id="MobiDB-lite"/>
    </source>
</evidence>
<organism evidence="2 3">
    <name type="scientific">Trichomalopsis sarcophagae</name>
    <dbReference type="NCBI Taxonomy" id="543379"/>
    <lineage>
        <taxon>Eukaryota</taxon>
        <taxon>Metazoa</taxon>
        <taxon>Ecdysozoa</taxon>
        <taxon>Arthropoda</taxon>
        <taxon>Hexapoda</taxon>
        <taxon>Insecta</taxon>
        <taxon>Pterygota</taxon>
        <taxon>Neoptera</taxon>
        <taxon>Endopterygota</taxon>
        <taxon>Hymenoptera</taxon>
        <taxon>Apocrita</taxon>
        <taxon>Proctotrupomorpha</taxon>
        <taxon>Chalcidoidea</taxon>
        <taxon>Pteromalidae</taxon>
        <taxon>Pteromalinae</taxon>
        <taxon>Trichomalopsis</taxon>
    </lineage>
</organism>
<feature type="compositionally biased region" description="Acidic residues" evidence="1">
    <location>
        <begin position="28"/>
        <end position="42"/>
    </location>
</feature>
<evidence type="ECO:0000313" key="3">
    <source>
        <dbReference type="Proteomes" id="UP000215335"/>
    </source>
</evidence>
<name>A0A232FP10_9HYME</name>
<feature type="region of interest" description="Disordered" evidence="1">
    <location>
        <begin position="222"/>
        <end position="249"/>
    </location>
</feature>
<sequence>MTMIMINEFNMVLSSSNTSFTNNKLRNDDDDNAGDDDDDDDDDYRETFSQIKCCVYDSLHTLLSKINNLNNVKDHFIFEIHIFLAHQIGCDDGGGDNYVTIGRKRYQTGAGMGSYFKGLFRGALPLVKRGAKFFNKEADLKSTKIMDGVVNETRPLRREKRVKREVLSKRVCESGDNLKRKAEQIMNTIMVPDKQEAEEVGVTQMTQKAQSDFGRGVGRCVTTTQKKKKRKKSTNKAASSAVAKDIFVN</sequence>